<protein>
    <submittedName>
        <fullName evidence="2">Uncharacterized protein</fullName>
    </submittedName>
</protein>
<evidence type="ECO:0000256" key="1">
    <source>
        <dbReference type="SAM" id="Phobius"/>
    </source>
</evidence>
<sequence length="237" mass="26614">MENLPAYISFFFAGTTLLTLWLLYRAANRSKAIIILGISWLALQSILGLAQFYTNTNALPPRFVFLVLPPLIGIILLFSTNKGQHFLASLQLKWLTLLHVVRIPVEVTLFSLALHQMVPTLMTFEGRNLDTISGLTAPLVYYFGLLKNRLSPKLLLIWNFICLGLLLNIVVNAILSVPTPFQKFAFDQPNIALLYFPFVWLPSVIVPAVLLAHLTSIRKLIILSKKTTPVSFNQSLP</sequence>
<dbReference type="EMBL" id="PYFT01000001">
    <property type="protein sequence ID" value="PSR56196.1"/>
    <property type="molecule type" value="Genomic_DNA"/>
</dbReference>
<feature type="transmembrane region" description="Helical" evidence="1">
    <location>
        <begin position="59"/>
        <end position="80"/>
    </location>
</feature>
<keyword evidence="3" id="KW-1185">Reference proteome</keyword>
<feature type="transmembrane region" description="Helical" evidence="1">
    <location>
        <begin position="6"/>
        <end position="24"/>
    </location>
</feature>
<feature type="transmembrane region" description="Helical" evidence="1">
    <location>
        <begin position="92"/>
        <end position="114"/>
    </location>
</feature>
<keyword evidence="1" id="KW-1133">Transmembrane helix</keyword>
<keyword evidence="1" id="KW-0472">Membrane</keyword>
<dbReference type="OrthoDB" id="675847at2"/>
<organism evidence="2 3">
    <name type="scientific">Adhaeribacter arboris</name>
    <dbReference type="NCBI Taxonomy" id="2072846"/>
    <lineage>
        <taxon>Bacteria</taxon>
        <taxon>Pseudomonadati</taxon>
        <taxon>Bacteroidota</taxon>
        <taxon>Cytophagia</taxon>
        <taxon>Cytophagales</taxon>
        <taxon>Hymenobacteraceae</taxon>
        <taxon>Adhaeribacter</taxon>
    </lineage>
</organism>
<feature type="transmembrane region" description="Helical" evidence="1">
    <location>
        <begin position="33"/>
        <end position="53"/>
    </location>
</feature>
<dbReference type="AlphaFoldDB" id="A0A2T2YKZ8"/>
<proteinExistence type="predicted"/>
<feature type="transmembrane region" description="Helical" evidence="1">
    <location>
        <begin position="195"/>
        <end position="217"/>
    </location>
</feature>
<gene>
    <name evidence="2" type="ORF">AHMF7605_23165</name>
</gene>
<reference evidence="2 3" key="1">
    <citation type="submission" date="2018-03" db="EMBL/GenBank/DDBJ databases">
        <title>Adhaeribacter sp. HMF7605 Genome sequencing and assembly.</title>
        <authorList>
            <person name="Kang H."/>
            <person name="Kang J."/>
            <person name="Cha I."/>
            <person name="Kim H."/>
            <person name="Joh K."/>
        </authorList>
    </citation>
    <scope>NUCLEOTIDE SEQUENCE [LARGE SCALE GENOMIC DNA]</scope>
    <source>
        <strain evidence="2 3">HMF7605</strain>
    </source>
</reference>
<evidence type="ECO:0000313" key="2">
    <source>
        <dbReference type="EMBL" id="PSR56196.1"/>
    </source>
</evidence>
<dbReference type="Proteomes" id="UP000240357">
    <property type="component" value="Unassembled WGS sequence"/>
</dbReference>
<feature type="transmembrane region" description="Helical" evidence="1">
    <location>
        <begin position="126"/>
        <end position="144"/>
    </location>
</feature>
<evidence type="ECO:0000313" key="3">
    <source>
        <dbReference type="Proteomes" id="UP000240357"/>
    </source>
</evidence>
<accession>A0A2T2YKZ8</accession>
<feature type="transmembrane region" description="Helical" evidence="1">
    <location>
        <begin position="156"/>
        <end position="175"/>
    </location>
</feature>
<name>A0A2T2YKZ8_9BACT</name>
<keyword evidence="1" id="KW-0812">Transmembrane</keyword>
<dbReference type="RefSeq" id="WP_106932374.1">
    <property type="nucleotide sequence ID" value="NZ_PYFT01000001.1"/>
</dbReference>
<comment type="caution">
    <text evidence="2">The sequence shown here is derived from an EMBL/GenBank/DDBJ whole genome shotgun (WGS) entry which is preliminary data.</text>
</comment>